<sequence length="212" mass="24369">MRKTHFLMALICLLPISLVAQGLKGIDEIGPFSEGLAAIRKGDQWGFINREGALVIDFRSDIHWNKDADPDKRDVSGVRYPMFREGRCLITKNVEDGVPLFGFIDTKGNTVIEPQFLNVYPFMDGYTTGVLFEKTLKGENEFKLKIYDFKFFDVLLDTSGNIKEYLGERHNIQMRKKRYQRPSIWAKRLADGLVAVRTKDQGWEIRQVATSE</sequence>
<organism evidence="2 3">
    <name type="scientific">Pseudozobellia thermophila</name>
    <dbReference type="NCBI Taxonomy" id="192903"/>
    <lineage>
        <taxon>Bacteria</taxon>
        <taxon>Pseudomonadati</taxon>
        <taxon>Bacteroidota</taxon>
        <taxon>Flavobacteriia</taxon>
        <taxon>Flavobacteriales</taxon>
        <taxon>Flavobacteriaceae</taxon>
        <taxon>Pseudozobellia</taxon>
    </lineage>
</organism>
<dbReference type="STRING" id="192903.SAMN04488513_10433"/>
<evidence type="ECO:0000256" key="1">
    <source>
        <dbReference type="SAM" id="SignalP"/>
    </source>
</evidence>
<evidence type="ECO:0000313" key="2">
    <source>
        <dbReference type="EMBL" id="SHJ35265.1"/>
    </source>
</evidence>
<dbReference type="RefSeq" id="WP_072994074.1">
    <property type="nucleotide sequence ID" value="NZ_FQYU01000004.1"/>
</dbReference>
<evidence type="ECO:0000313" key="3">
    <source>
        <dbReference type="Proteomes" id="UP000184543"/>
    </source>
</evidence>
<feature type="signal peptide" evidence="1">
    <location>
        <begin position="1"/>
        <end position="20"/>
    </location>
</feature>
<accession>A0A1M6ILJ7</accession>
<dbReference type="Proteomes" id="UP000184543">
    <property type="component" value="Unassembled WGS sequence"/>
</dbReference>
<name>A0A1M6ILJ7_9FLAO</name>
<dbReference type="OrthoDB" id="5464673at2"/>
<proteinExistence type="predicted"/>
<dbReference type="Pfam" id="PF14903">
    <property type="entry name" value="WG_beta_rep"/>
    <property type="match status" value="2"/>
</dbReference>
<dbReference type="InterPro" id="IPR032774">
    <property type="entry name" value="WG_beta_rep"/>
</dbReference>
<protein>
    <submittedName>
        <fullName evidence="2">WG containing repeat-containing protein</fullName>
    </submittedName>
</protein>
<dbReference type="AlphaFoldDB" id="A0A1M6ILJ7"/>
<gene>
    <name evidence="2" type="ORF">SAMN04488513_10433</name>
</gene>
<keyword evidence="1" id="KW-0732">Signal</keyword>
<dbReference type="EMBL" id="FQYU01000004">
    <property type="protein sequence ID" value="SHJ35265.1"/>
    <property type="molecule type" value="Genomic_DNA"/>
</dbReference>
<keyword evidence="3" id="KW-1185">Reference proteome</keyword>
<feature type="chain" id="PRO_5012793710" evidence="1">
    <location>
        <begin position="21"/>
        <end position="212"/>
    </location>
</feature>
<reference evidence="3" key="1">
    <citation type="submission" date="2016-11" db="EMBL/GenBank/DDBJ databases">
        <authorList>
            <person name="Varghese N."/>
            <person name="Submissions S."/>
        </authorList>
    </citation>
    <scope>NUCLEOTIDE SEQUENCE [LARGE SCALE GENOMIC DNA]</scope>
    <source>
        <strain evidence="3">DSM 19858</strain>
    </source>
</reference>